<evidence type="ECO:0000256" key="9">
    <source>
        <dbReference type="SAM" id="Phobius"/>
    </source>
</evidence>
<evidence type="ECO:0000256" key="1">
    <source>
        <dbReference type="ARBA" id="ARBA00004651"/>
    </source>
</evidence>
<keyword evidence="6 9" id="KW-0472">Membrane</keyword>
<keyword evidence="2" id="KW-1003">Cell membrane</keyword>
<feature type="transmembrane region" description="Helical" evidence="9">
    <location>
        <begin position="144"/>
        <end position="169"/>
    </location>
</feature>
<keyword evidence="4 9" id="KW-1133">Transmembrane helix</keyword>
<evidence type="ECO:0000256" key="2">
    <source>
        <dbReference type="ARBA" id="ARBA00022475"/>
    </source>
</evidence>
<feature type="transmembrane region" description="Helical" evidence="9">
    <location>
        <begin position="31"/>
        <end position="53"/>
    </location>
</feature>
<dbReference type="Gene3D" id="1.20.1070.10">
    <property type="entry name" value="Rhodopsin 7-helix transmembrane proteins"/>
    <property type="match status" value="1"/>
</dbReference>
<keyword evidence="3 9" id="KW-0812">Transmembrane</keyword>
<evidence type="ECO:0000256" key="6">
    <source>
        <dbReference type="ARBA" id="ARBA00023136"/>
    </source>
</evidence>
<dbReference type="InterPro" id="IPR017452">
    <property type="entry name" value="GPCR_Rhodpsn_7TM"/>
</dbReference>
<dbReference type="InterPro" id="IPR000276">
    <property type="entry name" value="GPCR_Rhodpsn"/>
</dbReference>
<dbReference type="Pfam" id="PF00001">
    <property type="entry name" value="7tm_1"/>
    <property type="match status" value="1"/>
</dbReference>
<evidence type="ECO:0000256" key="3">
    <source>
        <dbReference type="ARBA" id="ARBA00022692"/>
    </source>
</evidence>
<dbReference type="SUPFAM" id="SSF81321">
    <property type="entry name" value="Family A G protein-coupled receptor-like"/>
    <property type="match status" value="1"/>
</dbReference>
<feature type="domain" description="G-protein coupled receptors family 1 profile" evidence="10">
    <location>
        <begin position="44"/>
        <end position="383"/>
    </location>
</feature>
<gene>
    <name evidence="11" type="ORF">HOLleu_13823</name>
</gene>
<comment type="subcellular location">
    <subcellularLocation>
        <location evidence="1">Cell membrane</location>
        <topology evidence="1">Multi-pass membrane protein</topology>
    </subcellularLocation>
</comment>
<dbReference type="GO" id="GO:0005886">
    <property type="term" value="C:plasma membrane"/>
    <property type="evidence" value="ECO:0007669"/>
    <property type="project" value="UniProtKB-SubCell"/>
</dbReference>
<dbReference type="PROSITE" id="PS50262">
    <property type="entry name" value="G_PROTEIN_RECEP_F1_2"/>
    <property type="match status" value="1"/>
</dbReference>
<evidence type="ECO:0000256" key="7">
    <source>
        <dbReference type="ARBA" id="ARBA00023170"/>
    </source>
</evidence>
<keyword evidence="8" id="KW-0807">Transducer</keyword>
<organism evidence="11 12">
    <name type="scientific">Holothuria leucospilota</name>
    <name type="common">Black long sea cucumber</name>
    <name type="synonym">Mertensiothuria leucospilota</name>
    <dbReference type="NCBI Taxonomy" id="206669"/>
    <lineage>
        <taxon>Eukaryota</taxon>
        <taxon>Metazoa</taxon>
        <taxon>Echinodermata</taxon>
        <taxon>Eleutherozoa</taxon>
        <taxon>Echinozoa</taxon>
        <taxon>Holothuroidea</taxon>
        <taxon>Aspidochirotacea</taxon>
        <taxon>Aspidochirotida</taxon>
        <taxon>Holothuriidae</taxon>
        <taxon>Holothuria</taxon>
    </lineage>
</organism>
<feature type="transmembrane region" description="Helical" evidence="9">
    <location>
        <begin position="326"/>
        <end position="348"/>
    </location>
</feature>
<dbReference type="Proteomes" id="UP001152320">
    <property type="component" value="Chromosome 6"/>
</dbReference>
<evidence type="ECO:0000313" key="11">
    <source>
        <dbReference type="EMBL" id="KAJ8039728.1"/>
    </source>
</evidence>
<dbReference type="GO" id="GO:0004930">
    <property type="term" value="F:G protein-coupled receptor activity"/>
    <property type="evidence" value="ECO:0007669"/>
    <property type="project" value="UniProtKB-KW"/>
</dbReference>
<feature type="transmembrane region" description="Helical" evidence="9">
    <location>
        <begin position="107"/>
        <end position="132"/>
    </location>
</feature>
<dbReference type="PANTHER" id="PTHR24248">
    <property type="entry name" value="ADRENERGIC RECEPTOR-RELATED G-PROTEIN COUPLED RECEPTOR"/>
    <property type="match status" value="1"/>
</dbReference>
<keyword evidence="12" id="KW-1185">Reference proteome</keyword>
<evidence type="ECO:0000313" key="12">
    <source>
        <dbReference type="Proteomes" id="UP001152320"/>
    </source>
</evidence>
<reference evidence="11" key="1">
    <citation type="submission" date="2021-10" db="EMBL/GenBank/DDBJ databases">
        <title>Tropical sea cucumber genome reveals ecological adaptation and Cuvierian tubules defense mechanism.</title>
        <authorList>
            <person name="Chen T."/>
        </authorList>
    </citation>
    <scope>NUCLEOTIDE SEQUENCE</scope>
    <source>
        <strain evidence="11">Nanhai2018</strain>
        <tissue evidence="11">Muscle</tissue>
    </source>
</reference>
<sequence length="403" mass="45244">MACPKQVEWQRSHRYIEFEDYHRPFLFPLEFMSLAIVLVLAVLFNFATIITILRVPSLRQKLGNMLIINLCVMDLITSLGSMLFSFIDIFYEGYFLCAEAFCRIQGGLAVLGCFGNFAAILLIALHQFIGVFAADKTTITSKHIGLMIVGCWVFTLAMVIPSVTGIAATSVYTHGNHHCSPTWVQSCPYYITCVSIIYVITLPSIIICYCTLYWKVKTSREQLVIHEDKVQMDDRNLISKDQGTTSTRTKHDTSTTDQAIINDLSDSSSHLNSEVSMTVVKNSSPYSQASYKKLSAVKKSGSCQSGTSKTKSATSAKKKVTQSHEVHFRIALAGGLLCVTTVVCWTPFFVVYPCIRNEENSHTLSVSAMWLAYTNSVLDPIIYAIFDKKLRKAILNHFHFLWR</sequence>
<dbReference type="CDD" id="cd00637">
    <property type="entry name" value="7tm_classA_rhodopsin-like"/>
    <property type="match status" value="1"/>
</dbReference>
<feature type="transmembrane region" description="Helical" evidence="9">
    <location>
        <begin position="368"/>
        <end position="386"/>
    </location>
</feature>
<protein>
    <submittedName>
        <fullName evidence="11">G-protein coupled receptor moody</fullName>
    </submittedName>
</protein>
<proteinExistence type="predicted"/>
<accession>A0A9Q1C7N3</accession>
<comment type="caution">
    <text evidence="11">The sequence shown here is derived from an EMBL/GenBank/DDBJ whole genome shotgun (WGS) entry which is preliminary data.</text>
</comment>
<keyword evidence="5" id="KW-0297">G-protein coupled receptor</keyword>
<feature type="transmembrane region" description="Helical" evidence="9">
    <location>
        <begin position="65"/>
        <end position="87"/>
    </location>
</feature>
<feature type="transmembrane region" description="Helical" evidence="9">
    <location>
        <begin position="189"/>
        <end position="214"/>
    </location>
</feature>
<name>A0A9Q1C7N3_HOLLE</name>
<evidence type="ECO:0000256" key="4">
    <source>
        <dbReference type="ARBA" id="ARBA00022989"/>
    </source>
</evidence>
<evidence type="ECO:0000256" key="5">
    <source>
        <dbReference type="ARBA" id="ARBA00023040"/>
    </source>
</evidence>
<dbReference type="AlphaFoldDB" id="A0A9Q1C7N3"/>
<dbReference type="PRINTS" id="PR00237">
    <property type="entry name" value="GPCRRHODOPSN"/>
</dbReference>
<evidence type="ECO:0000256" key="8">
    <source>
        <dbReference type="ARBA" id="ARBA00023224"/>
    </source>
</evidence>
<keyword evidence="7 11" id="KW-0675">Receptor</keyword>
<evidence type="ECO:0000259" key="10">
    <source>
        <dbReference type="PROSITE" id="PS50262"/>
    </source>
</evidence>
<dbReference type="EMBL" id="JAIZAY010000006">
    <property type="protein sequence ID" value="KAJ8039728.1"/>
    <property type="molecule type" value="Genomic_DNA"/>
</dbReference>